<dbReference type="Proteomes" id="UP001344658">
    <property type="component" value="Unassembled WGS sequence"/>
</dbReference>
<evidence type="ECO:0000313" key="2">
    <source>
        <dbReference type="EMBL" id="MEE4546255.1"/>
    </source>
</evidence>
<evidence type="ECO:0000313" key="3">
    <source>
        <dbReference type="Proteomes" id="UP001344658"/>
    </source>
</evidence>
<evidence type="ECO:0000256" key="1">
    <source>
        <dbReference type="SAM" id="MobiDB-lite"/>
    </source>
</evidence>
<feature type="region of interest" description="Disordered" evidence="1">
    <location>
        <begin position="1"/>
        <end position="109"/>
    </location>
</feature>
<comment type="caution">
    <text evidence="2">The sequence shown here is derived from an EMBL/GenBank/DDBJ whole genome shotgun (WGS) entry which is preliminary data.</text>
</comment>
<dbReference type="EMBL" id="JAZEWV010000042">
    <property type="protein sequence ID" value="MEE4546255.1"/>
    <property type="molecule type" value="Genomic_DNA"/>
</dbReference>
<name>A0ABU7PKA3_9ACTN</name>
<reference evidence="2 3" key="1">
    <citation type="submission" date="2023-12" db="EMBL/GenBank/DDBJ databases">
        <title>Streptomyces sp. V4-01.</title>
        <authorList>
            <person name="Somphong A."/>
            <person name="Phongsopitanun W."/>
        </authorList>
    </citation>
    <scope>NUCLEOTIDE SEQUENCE [LARGE SCALE GENOMIC DNA]</scope>
    <source>
        <strain evidence="2 3">V4-01</strain>
    </source>
</reference>
<accession>A0ABU7PKA3</accession>
<feature type="region of interest" description="Disordered" evidence="1">
    <location>
        <begin position="149"/>
        <end position="187"/>
    </location>
</feature>
<feature type="compositionally biased region" description="Basic and acidic residues" evidence="1">
    <location>
        <begin position="160"/>
        <end position="175"/>
    </location>
</feature>
<protein>
    <submittedName>
        <fullName evidence="2">Uncharacterized protein</fullName>
    </submittedName>
</protein>
<keyword evidence="3" id="KW-1185">Reference proteome</keyword>
<sequence>MSDQDDLAFPGDGRSSDASGERPSLADQVNQQPDMPPPRDDWDSAWDDVPAHAWAEANPGSGRSDKEDGRELLDYPDPTEDEIDAEHSSTDSTPTEEDLENARKAEARGYARELMGNDHSWPKHSEEFPGMTPQQVEDHLTDVLESPDACEPLRTTNRGEGTKYWKYHGDPDDPGRGTFISRDAGGGTFFVPKEGKGYYDRQ</sequence>
<organism evidence="2 3">
    <name type="scientific">Actinacidiphila polyblastidii</name>
    <dbReference type="NCBI Taxonomy" id="3110430"/>
    <lineage>
        <taxon>Bacteria</taxon>
        <taxon>Bacillati</taxon>
        <taxon>Actinomycetota</taxon>
        <taxon>Actinomycetes</taxon>
        <taxon>Kitasatosporales</taxon>
        <taxon>Streptomycetaceae</taxon>
        <taxon>Actinacidiphila</taxon>
    </lineage>
</organism>
<dbReference type="RefSeq" id="WP_330799958.1">
    <property type="nucleotide sequence ID" value="NZ_JAZEWV010000042.1"/>
</dbReference>
<feature type="compositionally biased region" description="Basic and acidic residues" evidence="1">
    <location>
        <begin position="63"/>
        <end position="73"/>
    </location>
</feature>
<gene>
    <name evidence="2" type="ORF">V2S66_30355</name>
</gene>
<feature type="compositionally biased region" description="Basic and acidic residues" evidence="1">
    <location>
        <begin position="100"/>
        <end position="109"/>
    </location>
</feature>
<proteinExistence type="predicted"/>